<reference evidence="2" key="1">
    <citation type="submission" date="2020-08" db="EMBL/GenBank/DDBJ databases">
        <title>Multicomponent nature underlies the extraordinary mechanical properties of spider dragline silk.</title>
        <authorList>
            <person name="Kono N."/>
            <person name="Nakamura H."/>
            <person name="Mori M."/>
            <person name="Yoshida Y."/>
            <person name="Ohtoshi R."/>
            <person name="Malay A.D."/>
            <person name="Moran D.A.P."/>
            <person name="Tomita M."/>
            <person name="Numata K."/>
            <person name="Arakawa K."/>
        </authorList>
    </citation>
    <scope>NUCLEOTIDE SEQUENCE</scope>
</reference>
<name>A0A8X6T6H0_NEPPI</name>
<feature type="compositionally biased region" description="Basic residues" evidence="1">
    <location>
        <begin position="67"/>
        <end position="83"/>
    </location>
</feature>
<protein>
    <submittedName>
        <fullName evidence="2">Uncharacterized protein</fullName>
    </submittedName>
</protein>
<accession>A0A8X6T6H0</accession>
<comment type="caution">
    <text evidence="2">The sequence shown here is derived from an EMBL/GenBank/DDBJ whole genome shotgun (WGS) entry which is preliminary data.</text>
</comment>
<feature type="compositionally biased region" description="Low complexity" evidence="1">
    <location>
        <begin position="1"/>
        <end position="16"/>
    </location>
</feature>
<organism evidence="2 3">
    <name type="scientific">Nephila pilipes</name>
    <name type="common">Giant wood spider</name>
    <name type="synonym">Nephila maculata</name>
    <dbReference type="NCBI Taxonomy" id="299642"/>
    <lineage>
        <taxon>Eukaryota</taxon>
        <taxon>Metazoa</taxon>
        <taxon>Ecdysozoa</taxon>
        <taxon>Arthropoda</taxon>
        <taxon>Chelicerata</taxon>
        <taxon>Arachnida</taxon>
        <taxon>Araneae</taxon>
        <taxon>Araneomorphae</taxon>
        <taxon>Entelegynae</taxon>
        <taxon>Araneoidea</taxon>
        <taxon>Nephilidae</taxon>
        <taxon>Nephila</taxon>
    </lineage>
</organism>
<evidence type="ECO:0000313" key="2">
    <source>
        <dbReference type="EMBL" id="GFS79966.1"/>
    </source>
</evidence>
<dbReference type="AlphaFoldDB" id="A0A8X6T6H0"/>
<proteinExistence type="predicted"/>
<feature type="region of interest" description="Disordered" evidence="1">
    <location>
        <begin position="1"/>
        <end position="86"/>
    </location>
</feature>
<dbReference type="EMBL" id="BMAW01002712">
    <property type="protein sequence ID" value="GFS79966.1"/>
    <property type="molecule type" value="Genomic_DNA"/>
</dbReference>
<gene>
    <name evidence="2" type="ORF">NPIL_422671</name>
</gene>
<evidence type="ECO:0000313" key="3">
    <source>
        <dbReference type="Proteomes" id="UP000887013"/>
    </source>
</evidence>
<evidence type="ECO:0000256" key="1">
    <source>
        <dbReference type="SAM" id="MobiDB-lite"/>
    </source>
</evidence>
<dbReference type="Proteomes" id="UP000887013">
    <property type="component" value="Unassembled WGS sequence"/>
</dbReference>
<sequence>MFLKVSNPVDNENNSDSSDESINDSSPRYSSSDGKAIVTKKGAIRSPKSVKQKGRDALSPKKTVGSPKKKGNGTSKAPKRRATKQLFDIEKILPLVSQRPKRHRINN</sequence>
<keyword evidence="3" id="KW-1185">Reference proteome</keyword>